<evidence type="ECO:0000256" key="6">
    <source>
        <dbReference type="RuleBase" id="RU363032"/>
    </source>
</evidence>
<dbReference type="Pfam" id="PF00528">
    <property type="entry name" value="BPD_transp_1"/>
    <property type="match status" value="1"/>
</dbReference>
<evidence type="ECO:0000313" key="8">
    <source>
        <dbReference type="EMBL" id="KAF6512476.1"/>
    </source>
</evidence>
<dbReference type="SUPFAM" id="SSF161098">
    <property type="entry name" value="MetI-like"/>
    <property type="match status" value="2"/>
</dbReference>
<reference evidence="8 11" key="2">
    <citation type="submission" date="2016-03" db="EMBL/GenBank/DDBJ databases">
        <title>Spore heat resistance.</title>
        <authorList>
            <person name="Boekhorst J."/>
            <person name="Berendsen E.M."/>
            <person name="Wells-Bennik M.H."/>
            <person name="Kuipers O.P."/>
        </authorList>
    </citation>
    <scope>NUCLEOTIDE SEQUENCE [LARGE SCALE GENOMIC DNA]</scope>
    <source>
        <strain evidence="8 11">GS8</strain>
    </source>
</reference>
<feature type="transmembrane region" description="Helical" evidence="6">
    <location>
        <begin position="326"/>
        <end position="347"/>
    </location>
</feature>
<feature type="transmembrane region" description="Helical" evidence="6">
    <location>
        <begin position="214"/>
        <end position="238"/>
    </location>
</feature>
<accession>A0A150N7H8</accession>
<proteinExistence type="inferred from homology"/>
<protein>
    <submittedName>
        <fullName evidence="8">Beta-glucoside-regulated ABC transport system permease component 2</fullName>
    </submittedName>
</protein>
<feature type="transmembrane region" description="Helical" evidence="6">
    <location>
        <begin position="29"/>
        <end position="50"/>
    </location>
</feature>
<name>A0A150N7H8_GEOSE</name>
<evidence type="ECO:0000256" key="4">
    <source>
        <dbReference type="ARBA" id="ARBA00022989"/>
    </source>
</evidence>
<keyword evidence="5 6" id="KW-0472">Membrane</keyword>
<comment type="similarity">
    <text evidence="6">Belongs to the binding-protein-dependent transport system permease family.</text>
</comment>
<organism evidence="9 10">
    <name type="scientific">Geobacillus stearothermophilus</name>
    <name type="common">Bacillus stearothermophilus</name>
    <dbReference type="NCBI Taxonomy" id="1422"/>
    <lineage>
        <taxon>Bacteria</taxon>
        <taxon>Bacillati</taxon>
        <taxon>Bacillota</taxon>
        <taxon>Bacilli</taxon>
        <taxon>Bacillales</taxon>
        <taxon>Anoxybacillaceae</taxon>
        <taxon>Geobacillus</taxon>
    </lineage>
</organism>
<dbReference type="Proteomes" id="UP000773850">
    <property type="component" value="Unassembled WGS sequence"/>
</dbReference>
<evidence type="ECO:0000313" key="9">
    <source>
        <dbReference type="EMBL" id="KYD32645.1"/>
    </source>
</evidence>
<dbReference type="GO" id="GO:0005886">
    <property type="term" value="C:plasma membrane"/>
    <property type="evidence" value="ECO:0007669"/>
    <property type="project" value="UniProtKB-SubCell"/>
</dbReference>
<keyword evidence="11" id="KW-1185">Reference proteome</keyword>
<dbReference type="InterPro" id="IPR035906">
    <property type="entry name" value="MetI-like_sf"/>
</dbReference>
<dbReference type="AlphaFoldDB" id="A0A150N7H8"/>
<comment type="caution">
    <text evidence="9">The sequence shown here is derived from an EMBL/GenBank/DDBJ whole genome shotgun (WGS) entry which is preliminary data.</text>
</comment>
<dbReference type="InterPro" id="IPR000515">
    <property type="entry name" value="MetI-like"/>
</dbReference>
<dbReference type="EMBL" id="LUCS01000009">
    <property type="protein sequence ID" value="KAF6512476.1"/>
    <property type="molecule type" value="Genomic_DNA"/>
</dbReference>
<keyword evidence="2 6" id="KW-0813">Transport</keyword>
<keyword evidence="4 6" id="KW-1133">Transmembrane helix</keyword>
<comment type="subcellular location">
    <subcellularLocation>
        <location evidence="6">Cell membrane</location>
        <topology evidence="6">Multi-pass membrane protein</topology>
    </subcellularLocation>
    <subcellularLocation>
        <location evidence="1">Membrane</location>
        <topology evidence="1">Multi-pass membrane protein</topology>
    </subcellularLocation>
</comment>
<evidence type="ECO:0000256" key="1">
    <source>
        <dbReference type="ARBA" id="ARBA00004141"/>
    </source>
</evidence>
<feature type="transmembrane region" description="Helical" evidence="6">
    <location>
        <begin position="156"/>
        <end position="176"/>
    </location>
</feature>
<evidence type="ECO:0000313" key="11">
    <source>
        <dbReference type="Proteomes" id="UP000773850"/>
    </source>
</evidence>
<dbReference type="EMBL" id="LQYY01000110">
    <property type="protein sequence ID" value="KYD32645.1"/>
    <property type="molecule type" value="Genomic_DNA"/>
</dbReference>
<dbReference type="CDD" id="cd06261">
    <property type="entry name" value="TM_PBP2"/>
    <property type="match status" value="1"/>
</dbReference>
<dbReference type="PANTHER" id="PTHR43879">
    <property type="entry name" value="ABC TRANSPORTER PERMEASE PROTEIN"/>
    <property type="match status" value="1"/>
</dbReference>
<feature type="transmembrane region" description="Helical" evidence="6">
    <location>
        <begin position="250"/>
        <end position="270"/>
    </location>
</feature>
<dbReference type="Gene3D" id="1.10.3720.10">
    <property type="entry name" value="MetI-like"/>
    <property type="match status" value="2"/>
</dbReference>
<dbReference type="PROSITE" id="PS50928">
    <property type="entry name" value="ABC_TM1"/>
    <property type="match status" value="1"/>
</dbReference>
<dbReference type="Proteomes" id="UP000075517">
    <property type="component" value="Unassembled WGS sequence"/>
</dbReference>
<gene>
    <name evidence="9" type="ORF">B4114_2743</name>
    <name evidence="8" type="ORF">GS8_775</name>
</gene>
<feature type="transmembrane region" description="Helical" evidence="6">
    <location>
        <begin position="383"/>
        <end position="404"/>
    </location>
</feature>
<evidence type="ECO:0000256" key="5">
    <source>
        <dbReference type="ARBA" id="ARBA00023136"/>
    </source>
</evidence>
<dbReference type="PATRIC" id="fig|1422.17.peg.1077"/>
<feature type="domain" description="ABC transmembrane type-1" evidence="7">
    <location>
        <begin position="214"/>
        <end position="404"/>
    </location>
</feature>
<feature type="transmembrane region" description="Helical" evidence="6">
    <location>
        <begin position="282"/>
        <end position="305"/>
    </location>
</feature>
<dbReference type="PANTHER" id="PTHR43879:SF1">
    <property type="entry name" value="GLUCOSE IMPORT SYSTEM PERMEASE PROTEIN GLCU"/>
    <property type="match status" value="1"/>
</dbReference>
<keyword evidence="3 6" id="KW-0812">Transmembrane</keyword>
<reference evidence="9 10" key="1">
    <citation type="submission" date="2016-01" db="EMBL/GenBank/DDBJ databases">
        <title>Draft Genome Sequences of Seven Thermophilic Sporeformers Isolated from Foods.</title>
        <authorList>
            <person name="Berendsen E.M."/>
            <person name="Wells-Bennik M.H."/>
            <person name="Krawcyk A.O."/>
            <person name="De Jong A."/>
            <person name="Holsappel S."/>
            <person name="Eijlander R.T."/>
            <person name="Kuipers O.P."/>
        </authorList>
    </citation>
    <scope>NUCLEOTIDE SEQUENCE [LARGE SCALE GENOMIC DNA]</scope>
    <source>
        <strain evidence="9 10">B4114</strain>
    </source>
</reference>
<evidence type="ECO:0000256" key="3">
    <source>
        <dbReference type="ARBA" id="ARBA00022692"/>
    </source>
</evidence>
<evidence type="ECO:0000259" key="7">
    <source>
        <dbReference type="PROSITE" id="PS50928"/>
    </source>
</evidence>
<dbReference type="GO" id="GO:0055085">
    <property type="term" value="P:transmembrane transport"/>
    <property type="evidence" value="ECO:0007669"/>
    <property type="project" value="InterPro"/>
</dbReference>
<evidence type="ECO:0000256" key="2">
    <source>
        <dbReference type="ARBA" id="ARBA00022448"/>
    </source>
</evidence>
<feature type="transmembrane region" description="Helical" evidence="6">
    <location>
        <begin position="93"/>
        <end position="114"/>
    </location>
</feature>
<evidence type="ECO:0000313" key="10">
    <source>
        <dbReference type="Proteomes" id="UP000075517"/>
    </source>
</evidence>
<sequence length="419" mass="47122">METVNITPAEKTAYVPAVRKKRKWTADHWLAAAFLAPSVVLIFLFVYGFIGWTGYVSLSNWNSLVPDWSFAGLKNYLYLFHDFRFQADLRNTLVFTVLFIAAVIVLGQLLAILLDQKLRGDCDRDAAVGRHLYRSVSHLKPQGGIVMARSMWARPFLYLLALVMSVFFLLPVYVMVTTSLKPLDEVTLADMWKLPSTIDWSSYATAFDKLAPNFWNSILLVVPATLLSALLGSLNGYVLSKWKFKGADTLFTLILFGMFIPYQSILIPLIQFLREIGLYNTIPGLVFVHVVYGIPITTLMFRNFYAAIPDEMIESAKIDGAGFVRIFRYIMLPLSITGFVVVAIWQFTNIWNEFLFAVTITTSDKQPIMVALQNLSGSQIVQWNVQMAGALLAALPTLLVYIFLGKYFVRGLLAGSVKG</sequence>